<sequence length="215" mass="24897">MTRASASLYNYLREVEEAETLEKPQAQISAIDQWSFLKADSEVRCSHPDMLARLSQTRRLEDFIIFNGSQRTVIRRKRWCWVRVESDSKITEDLMKPAMVLDIREVPPWTLLPFNLHVAIYLAWAEEYARGWYKTGSDLSIVAGETIVSDIQGVDTEGVLWKVEDGVEKHYRPSAVNGEIWDGLLREIDHDTFGQVGVRDWLRHSTGRTYLRGLR</sequence>
<evidence type="ECO:0000313" key="2">
    <source>
        <dbReference type="Proteomes" id="UP001271007"/>
    </source>
</evidence>
<gene>
    <name evidence="1" type="ORF">LTR09_006413</name>
</gene>
<proteinExistence type="predicted"/>
<dbReference type="EMBL" id="JAWDJX010000020">
    <property type="protein sequence ID" value="KAK3052558.1"/>
    <property type="molecule type" value="Genomic_DNA"/>
</dbReference>
<accession>A0AAJ0G7W1</accession>
<comment type="caution">
    <text evidence="1">The sequence shown here is derived from an EMBL/GenBank/DDBJ whole genome shotgun (WGS) entry which is preliminary data.</text>
</comment>
<keyword evidence="2" id="KW-1185">Reference proteome</keyword>
<dbReference type="AlphaFoldDB" id="A0AAJ0G7W1"/>
<name>A0AAJ0G7W1_9PEZI</name>
<evidence type="ECO:0000313" key="1">
    <source>
        <dbReference type="EMBL" id="KAK3052558.1"/>
    </source>
</evidence>
<protein>
    <submittedName>
        <fullName evidence="1">Uncharacterized protein</fullName>
    </submittedName>
</protein>
<organism evidence="1 2">
    <name type="scientific">Extremus antarcticus</name>
    <dbReference type="NCBI Taxonomy" id="702011"/>
    <lineage>
        <taxon>Eukaryota</taxon>
        <taxon>Fungi</taxon>
        <taxon>Dikarya</taxon>
        <taxon>Ascomycota</taxon>
        <taxon>Pezizomycotina</taxon>
        <taxon>Dothideomycetes</taxon>
        <taxon>Dothideomycetidae</taxon>
        <taxon>Mycosphaerellales</taxon>
        <taxon>Extremaceae</taxon>
        <taxon>Extremus</taxon>
    </lineage>
</organism>
<dbReference type="Proteomes" id="UP001271007">
    <property type="component" value="Unassembled WGS sequence"/>
</dbReference>
<reference evidence="1" key="1">
    <citation type="submission" date="2023-04" db="EMBL/GenBank/DDBJ databases">
        <title>Black Yeasts Isolated from many extreme environments.</title>
        <authorList>
            <person name="Coleine C."/>
            <person name="Stajich J.E."/>
            <person name="Selbmann L."/>
        </authorList>
    </citation>
    <scope>NUCLEOTIDE SEQUENCE</scope>
    <source>
        <strain evidence="1">CCFEE 5312</strain>
    </source>
</reference>